<dbReference type="EMBL" id="JXBZ01000008">
    <property type="protein sequence ID" value="KJY48469.1"/>
    <property type="molecule type" value="Genomic_DNA"/>
</dbReference>
<dbReference type="InterPro" id="IPR003188">
    <property type="entry name" value="PTS_IIA_lac/cel"/>
</dbReference>
<dbReference type="STRING" id="1218508.JG29_08660"/>
<dbReference type="PANTHER" id="PTHR34382:SF7">
    <property type="entry name" value="PTS SYSTEM N,N'-DIACETYLCHITOBIOSE-SPECIFIC EIIA COMPONENT"/>
    <property type="match status" value="1"/>
</dbReference>
<dbReference type="Pfam" id="PF02255">
    <property type="entry name" value="PTS_IIA"/>
    <property type="match status" value="1"/>
</dbReference>
<evidence type="ECO:0000256" key="4">
    <source>
        <dbReference type="ARBA" id="ARBA00022683"/>
    </source>
</evidence>
<evidence type="ECO:0000313" key="7">
    <source>
        <dbReference type="Proteomes" id="UP000033695"/>
    </source>
</evidence>
<feature type="modified residue" description="Phosphohistidine; by HPr" evidence="5">
    <location>
        <position position="74"/>
    </location>
</feature>
<gene>
    <name evidence="6" type="ORF">JG29_08660</name>
</gene>
<evidence type="ECO:0000313" key="6">
    <source>
        <dbReference type="EMBL" id="KJY48469.1"/>
    </source>
</evidence>
<dbReference type="GO" id="GO:0009401">
    <property type="term" value="P:phosphoenolpyruvate-dependent sugar phosphotransferase system"/>
    <property type="evidence" value="ECO:0007669"/>
    <property type="project" value="UniProtKB-KW"/>
</dbReference>
<dbReference type="PATRIC" id="fig|1218508.4.peg.838"/>
<dbReference type="PROSITE" id="PS51095">
    <property type="entry name" value="PTS_EIIA_TYPE_3"/>
    <property type="match status" value="1"/>
</dbReference>
<evidence type="ECO:0000256" key="5">
    <source>
        <dbReference type="PROSITE-ProRule" id="PRU00418"/>
    </source>
</evidence>
<dbReference type="OrthoDB" id="350602at2"/>
<evidence type="ECO:0000256" key="2">
    <source>
        <dbReference type="ARBA" id="ARBA00022597"/>
    </source>
</evidence>
<comment type="caution">
    <text evidence="6">The sequence shown here is derived from an EMBL/GenBank/DDBJ whole genome shotgun (WGS) entry which is preliminary data.</text>
</comment>
<accession>A0A0F4KR56</accession>
<keyword evidence="1" id="KW-0813">Transport</keyword>
<keyword evidence="4" id="KW-0598">Phosphotransferase system</keyword>
<sequence>MEETQLMQIIAQSGTAQSLCQEALNCFQQQQLETGLNKVHQAQTCLKAAQKVHGELLQEFAQENSTETNLLLIHAEDHLTAAETIYALMDNFKVIYQQLEGKK</sequence>
<keyword evidence="3" id="KW-0808">Transferase</keyword>
<evidence type="ECO:0000256" key="1">
    <source>
        <dbReference type="ARBA" id="ARBA00022448"/>
    </source>
</evidence>
<dbReference type="Gene3D" id="1.20.58.80">
    <property type="entry name" value="Phosphotransferase system, lactose/cellobiose-type IIA subunit"/>
    <property type="match status" value="1"/>
</dbReference>
<dbReference type="HOGENOM" id="CLU_152490_0_0_9"/>
<keyword evidence="2" id="KW-0762">Sugar transport</keyword>
<evidence type="ECO:0000256" key="3">
    <source>
        <dbReference type="ARBA" id="ARBA00022679"/>
    </source>
</evidence>
<organism evidence="6 7">
    <name type="scientific">Bombilactobacillus mellis</name>
    <dbReference type="NCBI Taxonomy" id="1218508"/>
    <lineage>
        <taxon>Bacteria</taxon>
        <taxon>Bacillati</taxon>
        <taxon>Bacillota</taxon>
        <taxon>Bacilli</taxon>
        <taxon>Lactobacillales</taxon>
        <taxon>Lactobacillaceae</taxon>
        <taxon>Bombilactobacillus</taxon>
    </lineage>
</organism>
<reference evidence="6 7" key="1">
    <citation type="submission" date="2014-12" db="EMBL/GenBank/DDBJ databases">
        <title>Comparative genomics of the lactic acid bacteria isolated from the honey bee gut.</title>
        <authorList>
            <person name="Ellegaard K.M."/>
            <person name="Tamarit D."/>
            <person name="Javelind E."/>
            <person name="Olofsson T."/>
            <person name="Andersson S.G."/>
            <person name="Vasquez A."/>
        </authorList>
    </citation>
    <scope>NUCLEOTIDE SEQUENCE [LARGE SCALE GENOMIC DNA]</scope>
    <source>
        <strain evidence="6 7">Hon2</strain>
    </source>
</reference>
<keyword evidence="7" id="KW-1185">Reference proteome</keyword>
<dbReference type="RefSeq" id="WP_045922743.1">
    <property type="nucleotide sequence ID" value="NZ_JBHTHW010000008.1"/>
</dbReference>
<dbReference type="GO" id="GO:0016740">
    <property type="term" value="F:transferase activity"/>
    <property type="evidence" value="ECO:0007669"/>
    <property type="project" value="UniProtKB-KW"/>
</dbReference>
<dbReference type="Proteomes" id="UP000033695">
    <property type="component" value="Unassembled WGS sequence"/>
</dbReference>
<dbReference type="AlphaFoldDB" id="A0A0F4KR56"/>
<dbReference type="InterPro" id="IPR036542">
    <property type="entry name" value="PTS_IIA_lac/cel_sf"/>
</dbReference>
<protein>
    <submittedName>
        <fullName evidence="6">PTS Lac IIA</fullName>
    </submittedName>
</protein>
<proteinExistence type="predicted"/>
<dbReference type="PANTHER" id="PTHR34382">
    <property type="entry name" value="PTS SYSTEM N,N'-DIACETYLCHITOBIOSE-SPECIFIC EIIA COMPONENT"/>
    <property type="match status" value="1"/>
</dbReference>
<name>A0A0F4KR56_9LACO</name>
<dbReference type="SUPFAM" id="SSF46973">
    <property type="entry name" value="Enzyme IIa from lactose specific PTS, IIa-lac"/>
    <property type="match status" value="1"/>
</dbReference>